<reference evidence="4 5" key="1">
    <citation type="submission" date="2014-04" db="EMBL/GenBank/DDBJ databases">
        <authorList>
            <consortium name="DOE Joint Genome Institute"/>
            <person name="Kuo A."/>
            <person name="Kohler A."/>
            <person name="Costa M.D."/>
            <person name="Nagy L.G."/>
            <person name="Floudas D."/>
            <person name="Copeland A."/>
            <person name="Barry K.W."/>
            <person name="Cichocki N."/>
            <person name="Veneault-Fourrey C."/>
            <person name="LaButti K."/>
            <person name="Lindquist E.A."/>
            <person name="Lipzen A."/>
            <person name="Lundell T."/>
            <person name="Morin E."/>
            <person name="Murat C."/>
            <person name="Sun H."/>
            <person name="Tunlid A."/>
            <person name="Henrissat B."/>
            <person name="Grigoriev I.V."/>
            <person name="Hibbett D.S."/>
            <person name="Martin F."/>
            <person name="Nordberg H.P."/>
            <person name="Cantor M.N."/>
            <person name="Hua S.X."/>
        </authorList>
    </citation>
    <scope>NUCLEOTIDE SEQUENCE [LARGE SCALE GENOMIC DNA]</scope>
    <source>
        <strain evidence="4 5">Marx 270</strain>
    </source>
</reference>
<dbReference type="InterPro" id="IPR013087">
    <property type="entry name" value="Znf_C2H2_type"/>
</dbReference>
<accession>A0A0C3KVG0</accession>
<keyword evidence="5" id="KW-1185">Reference proteome</keyword>
<feature type="compositionally biased region" description="Polar residues" evidence="2">
    <location>
        <begin position="308"/>
        <end position="320"/>
    </location>
</feature>
<evidence type="ECO:0000313" key="4">
    <source>
        <dbReference type="EMBL" id="KIO13532.1"/>
    </source>
</evidence>
<evidence type="ECO:0000256" key="2">
    <source>
        <dbReference type="SAM" id="MobiDB-lite"/>
    </source>
</evidence>
<organism evidence="4 5">
    <name type="scientific">Pisolithus tinctorius Marx 270</name>
    <dbReference type="NCBI Taxonomy" id="870435"/>
    <lineage>
        <taxon>Eukaryota</taxon>
        <taxon>Fungi</taxon>
        <taxon>Dikarya</taxon>
        <taxon>Basidiomycota</taxon>
        <taxon>Agaricomycotina</taxon>
        <taxon>Agaricomycetes</taxon>
        <taxon>Agaricomycetidae</taxon>
        <taxon>Boletales</taxon>
        <taxon>Sclerodermatineae</taxon>
        <taxon>Pisolithaceae</taxon>
        <taxon>Pisolithus</taxon>
    </lineage>
</organism>
<feature type="domain" description="C2H2-type" evidence="3">
    <location>
        <begin position="741"/>
        <end position="769"/>
    </location>
</feature>
<name>A0A0C3KVG0_PISTI</name>
<dbReference type="HOGENOM" id="CLU_019657_0_0_1"/>
<gene>
    <name evidence="4" type="ORF">M404DRAFT_993088</name>
</gene>
<reference evidence="5" key="2">
    <citation type="submission" date="2015-01" db="EMBL/GenBank/DDBJ databases">
        <title>Evolutionary Origins and Diversification of the Mycorrhizal Mutualists.</title>
        <authorList>
            <consortium name="DOE Joint Genome Institute"/>
            <consortium name="Mycorrhizal Genomics Consortium"/>
            <person name="Kohler A."/>
            <person name="Kuo A."/>
            <person name="Nagy L.G."/>
            <person name="Floudas D."/>
            <person name="Copeland A."/>
            <person name="Barry K.W."/>
            <person name="Cichocki N."/>
            <person name="Veneault-Fourrey C."/>
            <person name="LaButti K."/>
            <person name="Lindquist E.A."/>
            <person name="Lipzen A."/>
            <person name="Lundell T."/>
            <person name="Morin E."/>
            <person name="Murat C."/>
            <person name="Riley R."/>
            <person name="Ohm R."/>
            <person name="Sun H."/>
            <person name="Tunlid A."/>
            <person name="Henrissat B."/>
            <person name="Grigoriev I.V."/>
            <person name="Hibbett D.S."/>
            <person name="Martin F."/>
        </authorList>
    </citation>
    <scope>NUCLEOTIDE SEQUENCE [LARGE SCALE GENOMIC DNA]</scope>
    <source>
        <strain evidence="5">Marx 270</strain>
    </source>
</reference>
<protein>
    <recommendedName>
        <fullName evidence="3">C2H2-type domain-containing protein</fullName>
    </recommendedName>
</protein>
<dbReference type="GO" id="GO:0008270">
    <property type="term" value="F:zinc ion binding"/>
    <property type="evidence" value="ECO:0007669"/>
    <property type="project" value="UniProtKB-KW"/>
</dbReference>
<keyword evidence="1" id="KW-0862">Zinc</keyword>
<feature type="compositionally biased region" description="Basic and acidic residues" evidence="2">
    <location>
        <begin position="654"/>
        <end position="664"/>
    </location>
</feature>
<feature type="region of interest" description="Disordered" evidence="2">
    <location>
        <begin position="154"/>
        <end position="180"/>
    </location>
</feature>
<dbReference type="InParanoid" id="A0A0C3KVG0"/>
<dbReference type="OrthoDB" id="2655189at2759"/>
<feature type="region of interest" description="Disordered" evidence="2">
    <location>
        <begin position="61"/>
        <end position="80"/>
    </location>
</feature>
<keyword evidence="1" id="KW-0863">Zinc-finger</keyword>
<feature type="region of interest" description="Disordered" evidence="2">
    <location>
        <begin position="595"/>
        <end position="623"/>
    </location>
</feature>
<dbReference type="Proteomes" id="UP000054217">
    <property type="component" value="Unassembled WGS sequence"/>
</dbReference>
<feature type="region of interest" description="Disordered" evidence="2">
    <location>
        <begin position="637"/>
        <end position="694"/>
    </location>
</feature>
<feature type="region of interest" description="Disordered" evidence="2">
    <location>
        <begin position="308"/>
        <end position="328"/>
    </location>
</feature>
<dbReference type="AlphaFoldDB" id="A0A0C3KVG0"/>
<evidence type="ECO:0000256" key="1">
    <source>
        <dbReference type="PROSITE-ProRule" id="PRU00042"/>
    </source>
</evidence>
<dbReference type="PROSITE" id="PS00028">
    <property type="entry name" value="ZINC_FINGER_C2H2_1"/>
    <property type="match status" value="1"/>
</dbReference>
<proteinExistence type="predicted"/>
<keyword evidence="1" id="KW-0479">Metal-binding</keyword>
<dbReference type="PROSITE" id="PS50157">
    <property type="entry name" value="ZINC_FINGER_C2H2_2"/>
    <property type="match status" value="1"/>
</dbReference>
<evidence type="ECO:0000313" key="5">
    <source>
        <dbReference type="Proteomes" id="UP000054217"/>
    </source>
</evidence>
<sequence>MQAPTGQDIFQSTRLDASHYQAQHGATRLVWPLYPPSQPLASGVDGSAPLFISDAFMGTPPLSRSSSRTSTTASSSSLPTPTLRNLIMSNIFHENVDQYDDALDATAPLVPTLAPPLLCAANIATGTQPSLPLPFSQHQSVHIDHSPGSSHLVAPGGFNNYAGNMPGGGPEDAPQAAPSGLPTSYPFTFKAYPQMENLLNTLAAMEQGSLGNQSTLQFSENFGLQAGPVYQQHVEGRLLNGVNIQSPENLAPAYQEDASDSGSHLNGAHLQFPAVQPGSVYQQHRYNSRSYLDEANFQSPDLAGQTASVYQPHASNSGSHLNGAGFQSPENVGVQLGSVYQQHGSNSGSLLNGANLHSPENVGVQLGSVYQQHASHSENHLSGANFQSPERFEAQDAHVYQQHASDFGSPIHSQGHLQLSHNLHVQPGPVYELASSSGSHHLQGMNSPLSGNVGMQSGSVYQQQASNSGGHYIQGVNSQSSGNVGVQSQTVYQQHASNPAIYLHNQANSQSLQNLNVQPGSVYQQHATYLHNQASLHFSQNLNVQPGRVYQQHASNPGNNVATAPIHHVRNPGPSAPGVNLGTNPTHQSVFVVSTSRNSNVPRVNGGSVQTTANNANPGTSPATSATLYVQQIQPSGGLSTVSTRPAGASGKRSRADFEGKTNESSEPPAKQAKKSPVAKQSKANAGSIKPKRVVKVKEIKRGIPCDLCKRPVTQGREWHHDQTLHHRKAEKPKSKVRGDWLCQICDQRFARNDSCFRHQERLHGGRFPEMMIFAPLPTPIENNPPQSQ</sequence>
<dbReference type="EMBL" id="KN831946">
    <property type="protein sequence ID" value="KIO13532.1"/>
    <property type="molecule type" value="Genomic_DNA"/>
</dbReference>
<evidence type="ECO:0000259" key="3">
    <source>
        <dbReference type="PROSITE" id="PS50157"/>
    </source>
</evidence>